<accession>A0A818IPT1</accession>
<evidence type="ECO:0000256" key="4">
    <source>
        <dbReference type="PROSITE-ProRule" id="PRU00024"/>
    </source>
</evidence>
<proteinExistence type="predicted"/>
<protein>
    <recommendedName>
        <fullName evidence="10">Zinc finger FYVE domain-containing protein 1</fullName>
    </recommendedName>
</protein>
<dbReference type="GO" id="GO:0005547">
    <property type="term" value="F:phosphatidylinositol-3,4,5-trisphosphate binding"/>
    <property type="evidence" value="ECO:0007669"/>
    <property type="project" value="TreeGrafter"/>
</dbReference>
<gene>
    <name evidence="8" type="ORF">JBS370_LOCUS71</name>
</gene>
<evidence type="ECO:0000256" key="5">
    <source>
        <dbReference type="SAM" id="MobiDB-lite"/>
    </source>
</evidence>
<dbReference type="SUPFAM" id="SSF52540">
    <property type="entry name" value="P-loop containing nucleoside triphosphate hydrolases"/>
    <property type="match status" value="2"/>
</dbReference>
<feature type="domain" description="B box-type" evidence="6">
    <location>
        <begin position="7"/>
        <end position="53"/>
    </location>
</feature>
<dbReference type="InterPro" id="IPR027417">
    <property type="entry name" value="P-loop_NTPase"/>
</dbReference>
<evidence type="ECO:0000256" key="2">
    <source>
        <dbReference type="ARBA" id="ARBA00022771"/>
    </source>
</evidence>
<evidence type="ECO:0000313" key="8">
    <source>
        <dbReference type="EMBL" id="CAF3524997.1"/>
    </source>
</evidence>
<dbReference type="InterPro" id="IPR042427">
    <property type="entry name" value="ZFYV1"/>
</dbReference>
<evidence type="ECO:0000259" key="7">
    <source>
        <dbReference type="PROSITE" id="PS50178"/>
    </source>
</evidence>
<dbReference type="InterPro" id="IPR011011">
    <property type="entry name" value="Znf_FYVE_PHD"/>
</dbReference>
<keyword evidence="1" id="KW-0479">Metal-binding</keyword>
<dbReference type="SUPFAM" id="SSF57903">
    <property type="entry name" value="FYVE/PHD zinc finger"/>
    <property type="match status" value="4"/>
</dbReference>
<reference evidence="8" key="1">
    <citation type="submission" date="2021-02" db="EMBL/GenBank/DDBJ databases">
        <authorList>
            <person name="Nowell W R."/>
        </authorList>
    </citation>
    <scope>NUCLEOTIDE SEQUENCE</scope>
</reference>
<dbReference type="EMBL" id="CAJOBD010000002">
    <property type="protein sequence ID" value="CAF3524997.1"/>
    <property type="molecule type" value="Genomic_DNA"/>
</dbReference>
<dbReference type="Gene3D" id="3.30.40.10">
    <property type="entry name" value="Zinc/RING finger domain, C3HC4 (zinc finger)"/>
    <property type="match status" value="4"/>
</dbReference>
<evidence type="ECO:0000313" key="9">
    <source>
        <dbReference type="Proteomes" id="UP000663836"/>
    </source>
</evidence>
<feature type="compositionally biased region" description="Low complexity" evidence="5">
    <location>
        <begin position="1631"/>
        <end position="1643"/>
    </location>
</feature>
<comment type="caution">
    <text evidence="8">The sequence shown here is derived from an EMBL/GenBank/DDBJ whole genome shotgun (WGS) entry which is preliminary data.</text>
</comment>
<sequence>MSSLSCAAYAACDTKILSKAIFYCIQCDSLQCVLCEKQIHDSSNNRKHERLNSDEIDGEYCSINRNHPAVFYCSTCTLLFCYSCYKNKHQHSDGREHKLQKSKEEQMFITEKDNAHSRIEAKPIYPHLPSNDHNNNSHKQNNYKNTSAFIFADIELDDYDENYISPSEQQNNSKQTKMSTATISQQKQNTNHIYKREKFNEQISDTDCQQNPLNTNSNEVFLLLDAHEHLTVNNEFDFIRQLQCSSQDSNVKCISIIGNTGDGKSYTLNQVFFNGKEKFHTSSTTESCTMGVWSALDENQRTLILDTEGRLGLSQNDNIRNRLLLKILCISDIIIFRTRAPKLPNDMFQFLSDASNAFLKYFRKELENVMKNCKVDGPMSTMGPTLIIFHETQYTEVLKDHFQCQKTAVEQLKERFEKMNLSYDAYSSIEYVGTQTFGGKQTDFNEIKATITATLENNKIRSPRRLSVIFKALKALNEKFNHAIPPEMPSTLPDDFFACYVKCLSCGIKCTLAANHQKENISHECDKRCSYNKELDNEVWKCLRCHRDGRDIIVYGKLITKHDGLVQGLLKYVWSGFVIECPYHGEIYRSRKYWYGNNEPKDVTCVEVVHVWPDEDNSRAASDVTPRKFMEMVVYAGSYLSAPTKMLTEMVADQVAPSYWVPNKDVHECSSCKLVFGSEHSKHHCRACGYIFCDTCTTHRATVPLLDIKTPERVCDKCYDKLQPSTLSSVFQNNYVHTQKTNSSEYETGGSDSSADPNLYHIPMSRRFVELVTNNVGRVMYDYPIKHIKESTRPNYWRPDSECHSCFICKHRFNNTTHRLHHCRKCGEGICDTCSPNKRPVPEREWFTPERVCSLETTSYLTCTERLACDTEMSSKAIYYCIQCNSLQCILCEKQIHENSDHEKHERLNLDAINDEYCSIDRNHPAIFYCPNCTLFFCYSCYENKHQYSDGKNHRPQKSKDGHISTIKTNTDQHRNVTKPIQINSSHNSKERTKNPIPSPSSFEDVKVDDSDENNYYSPPIRKEHGIKPKISNSNPIPKQHNLDQQMLLESMLDNDIDDQRNNHHGIRTNNNNNNNNNNNRLSHKSTTNTDSNGVFLLLDAHEHLTVNNEFDFIRQLQCSSQDPNVKCISIIGNTGDGKSYTLNQVFFNGKEKFHTSSTTESCTMGVWSGLDENQRTLILDTEGRLGLSQNDNIRNRLLLKILCISDIIIFRTRAPKLPNDMFQFLSDASNAFLKYFRKELENVMKNCKVDGPMSTMGPTLIIFHETQYTEVLKDHFQCQKTAVEQLKERFEKMNLSYDAYSSIEYVGTQTFGGKQTDFNEIKATITATLENNKIRSPRRLSVIFKALKALNEKFNHAIPPEMPSTLPDDFFACYVKCLSCGIKCTLAANHQKENISHECDKRCSYNKELDNEVWKCLRCHRDGRDIIVYGKLITKHDGLVQGLLKYVWSGFVIECPYHGEIYRSRKYWYGNNEPKDVTCVEVVHVWPDEDNSRAASDVTPRKFMEMVVYAGSYLSAPTKMLTEMVADQVAPSYWVPNKDVHECSSCKLVFGSDHSKHHCRACGHVFCDTCTTSRRIVPWIDTEKPVRVCDKCYANPQSRPPSATQNSSSSLIEKDKSDNQKTKQNGYDVGSSGDSASTASSGEHLSDLCLSPSDIFDIEHPGAGPVSVDIPASRRVYETVKSGLEKIGVNYPIELIKESTRPNYWRPDHECRLCFICKRAFNSTTNRLHHWCVLLLINNFIDLCLYFCSRNCGDAVCEQCSPKKRPVPERDWLTPVRVCKFCDESMNESTSGHK</sequence>
<dbReference type="PROSITE" id="PS50178">
    <property type="entry name" value="ZF_FYVE"/>
    <property type="match status" value="4"/>
</dbReference>
<evidence type="ECO:0000256" key="1">
    <source>
        <dbReference type="ARBA" id="ARBA00022723"/>
    </source>
</evidence>
<dbReference type="InterPro" id="IPR017455">
    <property type="entry name" value="Znf_FYVE-rel"/>
</dbReference>
<feature type="domain" description="FYVE-type" evidence="7">
    <location>
        <begin position="1709"/>
        <end position="1788"/>
    </location>
</feature>
<dbReference type="GO" id="GO:0005811">
    <property type="term" value="C:lipid droplet"/>
    <property type="evidence" value="ECO:0007669"/>
    <property type="project" value="TreeGrafter"/>
</dbReference>
<dbReference type="GO" id="GO:0032266">
    <property type="term" value="F:phosphatidylinositol-3-phosphate binding"/>
    <property type="evidence" value="ECO:0007669"/>
    <property type="project" value="TreeGrafter"/>
</dbReference>
<dbReference type="InterPro" id="IPR013083">
    <property type="entry name" value="Znf_RING/FYVE/PHD"/>
</dbReference>
<name>A0A818IPT1_9BILA</name>
<feature type="compositionally biased region" description="Basic and acidic residues" evidence="5">
    <location>
        <begin position="950"/>
        <end position="963"/>
    </location>
</feature>
<feature type="domain" description="FYVE-type" evidence="7">
    <location>
        <begin position="663"/>
        <end position="723"/>
    </location>
</feature>
<dbReference type="SMART" id="SM00064">
    <property type="entry name" value="FYVE"/>
    <property type="match status" value="4"/>
</dbReference>
<feature type="region of interest" description="Disordered" evidence="5">
    <location>
        <begin position="1060"/>
        <end position="1088"/>
    </location>
</feature>
<dbReference type="Gene3D" id="3.30.160.60">
    <property type="entry name" value="Classic Zinc Finger"/>
    <property type="match status" value="1"/>
</dbReference>
<keyword evidence="2 4" id="KW-0863">Zinc-finger</keyword>
<keyword evidence="3" id="KW-0862">Zinc</keyword>
<dbReference type="PANTHER" id="PTHR46624">
    <property type="entry name" value="AGAP002036-PA"/>
    <property type="match status" value="1"/>
</dbReference>
<feature type="domain" description="B box-type" evidence="6">
    <location>
        <begin position="56"/>
        <end position="102"/>
    </location>
</feature>
<dbReference type="GO" id="GO:0140042">
    <property type="term" value="P:lipid droplet formation"/>
    <property type="evidence" value="ECO:0007669"/>
    <property type="project" value="TreeGrafter"/>
</dbReference>
<dbReference type="GO" id="GO:0005545">
    <property type="term" value="F:1-phosphatidylinositol binding"/>
    <property type="evidence" value="ECO:0007669"/>
    <property type="project" value="TreeGrafter"/>
</dbReference>
<evidence type="ECO:0000259" key="6">
    <source>
        <dbReference type="PROSITE" id="PS50119"/>
    </source>
</evidence>
<feature type="domain" description="FYVE-type" evidence="7">
    <location>
        <begin position="800"/>
        <end position="854"/>
    </location>
</feature>
<feature type="compositionally biased region" description="Basic and acidic residues" evidence="5">
    <location>
        <begin position="1613"/>
        <end position="1622"/>
    </location>
</feature>
<feature type="region of interest" description="Disordered" evidence="5">
    <location>
        <begin position="1597"/>
        <end position="1645"/>
    </location>
</feature>
<dbReference type="Gene3D" id="3.40.50.300">
    <property type="entry name" value="P-loop containing nucleotide triphosphate hydrolases"/>
    <property type="match status" value="2"/>
</dbReference>
<feature type="compositionally biased region" description="Polar residues" evidence="5">
    <location>
        <begin position="1597"/>
        <end position="1612"/>
    </location>
</feature>
<dbReference type="SMART" id="SM00336">
    <property type="entry name" value="BBOX"/>
    <property type="match status" value="4"/>
</dbReference>
<dbReference type="PROSITE" id="PS50119">
    <property type="entry name" value="ZF_BBOX"/>
    <property type="match status" value="4"/>
</dbReference>
<feature type="domain" description="FYVE-type" evidence="7">
    <location>
        <begin position="1538"/>
        <end position="1598"/>
    </location>
</feature>
<dbReference type="Pfam" id="PF01363">
    <property type="entry name" value="FYVE"/>
    <property type="match status" value="3"/>
</dbReference>
<dbReference type="Proteomes" id="UP000663836">
    <property type="component" value="Unassembled WGS sequence"/>
</dbReference>
<dbReference type="InterPro" id="IPR000315">
    <property type="entry name" value="Znf_B-box"/>
</dbReference>
<feature type="domain" description="B box-type" evidence="6">
    <location>
        <begin position="913"/>
        <end position="957"/>
    </location>
</feature>
<feature type="domain" description="B box-type" evidence="6">
    <location>
        <begin position="864"/>
        <end position="910"/>
    </location>
</feature>
<feature type="compositionally biased region" description="Low complexity" evidence="5">
    <location>
        <begin position="1070"/>
        <end position="1080"/>
    </location>
</feature>
<dbReference type="GO" id="GO:0043325">
    <property type="term" value="F:phosphatidylinositol-3,4-bisphosphate binding"/>
    <property type="evidence" value="ECO:0007669"/>
    <property type="project" value="TreeGrafter"/>
</dbReference>
<evidence type="ECO:0000256" key="3">
    <source>
        <dbReference type="ARBA" id="ARBA00022833"/>
    </source>
</evidence>
<evidence type="ECO:0008006" key="10">
    <source>
        <dbReference type="Google" id="ProtNLM"/>
    </source>
</evidence>
<dbReference type="PANTHER" id="PTHR46624:SF4">
    <property type="entry name" value="FYVE-TYPE DOMAIN-CONTAINING PROTEIN"/>
    <property type="match status" value="1"/>
</dbReference>
<dbReference type="InterPro" id="IPR000306">
    <property type="entry name" value="Znf_FYVE"/>
</dbReference>
<dbReference type="GO" id="GO:0008270">
    <property type="term" value="F:zinc ion binding"/>
    <property type="evidence" value="ECO:0007669"/>
    <property type="project" value="UniProtKB-KW"/>
</dbReference>
<feature type="region of interest" description="Disordered" evidence="5">
    <location>
        <begin position="950"/>
        <end position="1037"/>
    </location>
</feature>
<organism evidence="8 9">
    <name type="scientific">Rotaria sordida</name>
    <dbReference type="NCBI Taxonomy" id="392033"/>
    <lineage>
        <taxon>Eukaryota</taxon>
        <taxon>Metazoa</taxon>
        <taxon>Spiralia</taxon>
        <taxon>Gnathifera</taxon>
        <taxon>Rotifera</taxon>
        <taxon>Eurotatoria</taxon>
        <taxon>Bdelloidea</taxon>
        <taxon>Philodinida</taxon>
        <taxon>Philodinidae</taxon>
        <taxon>Rotaria</taxon>
    </lineage>
</organism>
<dbReference type="Pfam" id="PF22586">
    <property type="entry name" value="ANCHR-like_BBOX"/>
    <property type="match status" value="2"/>
</dbReference>